<dbReference type="GO" id="GO:0009088">
    <property type="term" value="P:threonine biosynthetic process"/>
    <property type="evidence" value="ECO:0007669"/>
    <property type="project" value="UniProtKB-UniRule"/>
</dbReference>
<dbReference type="SUPFAM" id="SSF56112">
    <property type="entry name" value="Protein kinase-like (PK-like)"/>
    <property type="match status" value="1"/>
</dbReference>
<dbReference type="InterPro" id="IPR002575">
    <property type="entry name" value="Aminoglycoside_PTrfase"/>
</dbReference>
<dbReference type="GO" id="GO:0005524">
    <property type="term" value="F:ATP binding"/>
    <property type="evidence" value="ECO:0007669"/>
    <property type="project" value="UniProtKB-KW"/>
</dbReference>
<evidence type="ECO:0000259" key="10">
    <source>
        <dbReference type="Pfam" id="PF01636"/>
    </source>
</evidence>
<evidence type="ECO:0000313" key="11">
    <source>
        <dbReference type="EMBL" id="PZM09138.1"/>
    </source>
</evidence>
<dbReference type="EC" id="2.7.1.39" evidence="8 9"/>
<evidence type="ECO:0000256" key="6">
    <source>
        <dbReference type="ARBA" id="ARBA00022840"/>
    </source>
</evidence>
<feature type="domain" description="Aminoglycoside phosphotransferase" evidence="10">
    <location>
        <begin position="27"/>
        <end position="257"/>
    </location>
</feature>
<dbReference type="UniPathway" id="UPA00050">
    <property type="reaction ID" value="UER00064"/>
</dbReference>
<comment type="similarity">
    <text evidence="7 8">Belongs to the pseudomonas-type ThrB family.</text>
</comment>
<dbReference type="Gene3D" id="3.90.1200.10">
    <property type="match status" value="1"/>
</dbReference>
<proteinExistence type="inferred from homology"/>
<accession>A0A2W4CD12</accession>
<dbReference type="OrthoDB" id="9777460at2"/>
<dbReference type="GO" id="GO:0004413">
    <property type="term" value="F:homoserine kinase activity"/>
    <property type="evidence" value="ECO:0007669"/>
    <property type="project" value="UniProtKB-UniRule"/>
</dbReference>
<keyword evidence="6 8" id="KW-0067">ATP-binding</keyword>
<keyword evidence="2 8" id="KW-0808">Transferase</keyword>
<comment type="catalytic activity">
    <reaction evidence="8">
        <text>L-homoserine + ATP = O-phospho-L-homoserine + ADP + H(+)</text>
        <dbReference type="Rhea" id="RHEA:13985"/>
        <dbReference type="ChEBI" id="CHEBI:15378"/>
        <dbReference type="ChEBI" id="CHEBI:30616"/>
        <dbReference type="ChEBI" id="CHEBI:57476"/>
        <dbReference type="ChEBI" id="CHEBI:57590"/>
        <dbReference type="ChEBI" id="CHEBI:456216"/>
        <dbReference type="EC" id="2.7.1.39"/>
    </reaction>
</comment>
<dbReference type="EMBL" id="PCDP01000061">
    <property type="protein sequence ID" value="PZM09138.1"/>
    <property type="molecule type" value="Genomic_DNA"/>
</dbReference>
<evidence type="ECO:0000313" key="12">
    <source>
        <dbReference type="Proteomes" id="UP000248925"/>
    </source>
</evidence>
<dbReference type="Pfam" id="PF01636">
    <property type="entry name" value="APH"/>
    <property type="match status" value="1"/>
</dbReference>
<evidence type="ECO:0000256" key="9">
    <source>
        <dbReference type="NCBIfam" id="TIGR00938"/>
    </source>
</evidence>
<keyword evidence="4 8" id="KW-0547">Nucleotide-binding</keyword>
<keyword evidence="12" id="KW-1185">Reference proteome</keyword>
<dbReference type="NCBIfam" id="TIGR00938">
    <property type="entry name" value="thrB_alt"/>
    <property type="match status" value="1"/>
</dbReference>
<keyword evidence="1 8" id="KW-0028">Amino-acid biosynthesis</keyword>
<organism evidence="11 12">
    <name type="scientific">Rhizobium tubonense</name>
    <dbReference type="NCBI Taxonomy" id="484088"/>
    <lineage>
        <taxon>Bacteria</taxon>
        <taxon>Pseudomonadati</taxon>
        <taxon>Pseudomonadota</taxon>
        <taxon>Alphaproteobacteria</taxon>
        <taxon>Hyphomicrobiales</taxon>
        <taxon>Rhizobiaceae</taxon>
        <taxon>Rhizobium/Agrobacterium group</taxon>
        <taxon>Rhizobium</taxon>
    </lineage>
</organism>
<dbReference type="Proteomes" id="UP000248925">
    <property type="component" value="Unassembled WGS sequence"/>
</dbReference>
<dbReference type="PANTHER" id="PTHR21064">
    <property type="entry name" value="AMINOGLYCOSIDE PHOSPHOTRANSFERASE DOMAIN-CONTAINING PROTEIN-RELATED"/>
    <property type="match status" value="1"/>
</dbReference>
<comment type="caution">
    <text evidence="11">The sequence shown here is derived from an EMBL/GenBank/DDBJ whole genome shotgun (WGS) entry which is preliminary data.</text>
</comment>
<evidence type="ECO:0000256" key="1">
    <source>
        <dbReference type="ARBA" id="ARBA00022605"/>
    </source>
</evidence>
<gene>
    <name evidence="8" type="primary">thrB</name>
    <name evidence="11" type="ORF">CPY51_26815</name>
</gene>
<dbReference type="HAMAP" id="MF_00301">
    <property type="entry name" value="Homoser_kinase_2"/>
    <property type="match status" value="1"/>
</dbReference>
<evidence type="ECO:0000256" key="8">
    <source>
        <dbReference type="HAMAP-Rule" id="MF_00301"/>
    </source>
</evidence>
<evidence type="ECO:0000256" key="5">
    <source>
        <dbReference type="ARBA" id="ARBA00022777"/>
    </source>
</evidence>
<reference evidence="11 12" key="1">
    <citation type="journal article" date="2018" name="Sci. Rep.">
        <title>Rhizobium tumorigenes sp. nov., a novel plant tumorigenic bacterium isolated from cane gall tumors on thornless blackberry.</title>
        <authorList>
            <person name="Kuzmanovi N."/>
            <person name="Smalla K."/>
            <person name="Gronow S."/>
            <person name="PuBawska J."/>
        </authorList>
    </citation>
    <scope>NUCLEOTIDE SEQUENCE [LARGE SCALE GENOMIC DNA]</scope>
    <source>
        <strain evidence="11 12">CCBAU 85046</strain>
    </source>
</reference>
<keyword evidence="3 8" id="KW-0791">Threonine biosynthesis</keyword>
<dbReference type="PANTHER" id="PTHR21064:SF6">
    <property type="entry name" value="AMINOGLYCOSIDE PHOSPHOTRANSFERASE DOMAIN-CONTAINING PROTEIN"/>
    <property type="match status" value="1"/>
</dbReference>
<keyword evidence="5 8" id="KW-0418">Kinase</keyword>
<comment type="pathway">
    <text evidence="8">Amino-acid biosynthesis; L-threonine biosynthesis; L-threonine from L-aspartate: step 4/5.</text>
</comment>
<dbReference type="InterPro" id="IPR011009">
    <property type="entry name" value="Kinase-like_dom_sf"/>
</dbReference>
<dbReference type="CDD" id="cd05153">
    <property type="entry name" value="HomoserineK_II"/>
    <property type="match status" value="1"/>
</dbReference>
<dbReference type="NCBIfam" id="NF003558">
    <property type="entry name" value="PRK05231.1"/>
    <property type="match status" value="1"/>
</dbReference>
<evidence type="ECO:0000256" key="4">
    <source>
        <dbReference type="ARBA" id="ARBA00022741"/>
    </source>
</evidence>
<evidence type="ECO:0000256" key="3">
    <source>
        <dbReference type="ARBA" id="ARBA00022697"/>
    </source>
</evidence>
<dbReference type="InterPro" id="IPR005280">
    <property type="entry name" value="Homoserine_kinase_II"/>
</dbReference>
<evidence type="ECO:0000256" key="2">
    <source>
        <dbReference type="ARBA" id="ARBA00022679"/>
    </source>
</evidence>
<protein>
    <recommendedName>
        <fullName evidence="8 9">Homoserine kinase</fullName>
        <shortName evidence="8">HK</shortName>
        <shortName evidence="8">HSK</shortName>
        <ecNumber evidence="8 9">2.7.1.39</ecNumber>
    </recommendedName>
</protein>
<evidence type="ECO:0000256" key="7">
    <source>
        <dbReference type="ARBA" id="ARBA00038240"/>
    </source>
</evidence>
<dbReference type="RefSeq" id="WP_111163289.1">
    <property type="nucleotide sequence ID" value="NZ_PCDP01000061.1"/>
</dbReference>
<dbReference type="AlphaFoldDB" id="A0A2W4CD12"/>
<name>A0A2W4CD12_9HYPH</name>
<sequence length="322" mass="36285">MAVYTDITEDDLKRFLTQYDAGELTSYKGIAEGVENSNFLLHTTREPLILTLYEKRVEKNDLPFFLGLMQHLASHGLSCPLPLPRRDGALLGELSGRPAAVISFLEGMWLRKPEARHCREVGKALAQMHVAGEGFSIARPNALSLEGWHTLWDKSEARADEVEPGLQDEIRNELEFLAAHWPRDLPAGVIHADLFPDNVFFLGDHLSGLIDFYFACNDQLAYDVSICLNAWCFEKDGAYNITKGKAMLDGYQSVRPLSRAELDALPTLSRGSALRFFLTRLYDWLTTPAGAMVTKKDPLEYLRKLRFHRQIATSAEYGLLHS</sequence>
<dbReference type="Gene3D" id="3.30.200.20">
    <property type="entry name" value="Phosphorylase Kinase, domain 1"/>
    <property type="match status" value="1"/>
</dbReference>
<dbReference type="InterPro" id="IPR050249">
    <property type="entry name" value="Pseudomonas-type_ThrB"/>
</dbReference>